<dbReference type="OrthoDB" id="428577at2759"/>
<dbReference type="EMBL" id="CH476738">
    <property type="protein sequence ID" value="EIE85461.1"/>
    <property type="molecule type" value="Genomic_DNA"/>
</dbReference>
<evidence type="ECO:0000313" key="2">
    <source>
        <dbReference type="EMBL" id="EIE85461.1"/>
    </source>
</evidence>
<reference evidence="2 3" key="1">
    <citation type="journal article" date="2009" name="PLoS Genet.">
        <title>Genomic analysis of the basal lineage fungus Rhizopus oryzae reveals a whole-genome duplication.</title>
        <authorList>
            <person name="Ma L.-J."/>
            <person name="Ibrahim A.S."/>
            <person name="Skory C."/>
            <person name="Grabherr M.G."/>
            <person name="Burger G."/>
            <person name="Butler M."/>
            <person name="Elias M."/>
            <person name="Idnurm A."/>
            <person name="Lang B.F."/>
            <person name="Sone T."/>
            <person name="Abe A."/>
            <person name="Calvo S.E."/>
            <person name="Corrochano L.M."/>
            <person name="Engels R."/>
            <person name="Fu J."/>
            <person name="Hansberg W."/>
            <person name="Kim J.-M."/>
            <person name="Kodira C.D."/>
            <person name="Koehrsen M.J."/>
            <person name="Liu B."/>
            <person name="Miranda-Saavedra D."/>
            <person name="O'Leary S."/>
            <person name="Ortiz-Castellanos L."/>
            <person name="Poulter R."/>
            <person name="Rodriguez-Romero J."/>
            <person name="Ruiz-Herrera J."/>
            <person name="Shen Y.-Q."/>
            <person name="Zeng Q."/>
            <person name="Galagan J."/>
            <person name="Birren B.W."/>
            <person name="Cuomo C.A."/>
            <person name="Wickes B.L."/>
        </authorList>
    </citation>
    <scope>NUCLEOTIDE SEQUENCE [LARGE SCALE GENOMIC DNA]</scope>
    <source>
        <strain evidence="3">RA 99-880 / ATCC MYA-4621 / FGSC 9543 / NRRL 43880</strain>
    </source>
</reference>
<evidence type="ECO:0008006" key="4">
    <source>
        <dbReference type="Google" id="ProtNLM"/>
    </source>
</evidence>
<dbReference type="Proteomes" id="UP000009138">
    <property type="component" value="Unassembled WGS sequence"/>
</dbReference>
<gene>
    <name evidence="2" type="ORF">RO3G_10171</name>
</gene>
<dbReference type="GeneID" id="93617137"/>
<dbReference type="RefSeq" id="XP_067520857.1">
    <property type="nucleotide sequence ID" value="XM_067664756.1"/>
</dbReference>
<dbReference type="OMA" id="WENVNVI"/>
<organism evidence="2 3">
    <name type="scientific">Rhizopus delemar (strain RA 99-880 / ATCC MYA-4621 / FGSC 9543 / NRRL 43880)</name>
    <name type="common">Mucormycosis agent</name>
    <name type="synonym">Rhizopus arrhizus var. delemar</name>
    <dbReference type="NCBI Taxonomy" id="246409"/>
    <lineage>
        <taxon>Eukaryota</taxon>
        <taxon>Fungi</taxon>
        <taxon>Fungi incertae sedis</taxon>
        <taxon>Mucoromycota</taxon>
        <taxon>Mucoromycotina</taxon>
        <taxon>Mucoromycetes</taxon>
        <taxon>Mucorales</taxon>
        <taxon>Mucorineae</taxon>
        <taxon>Rhizopodaceae</taxon>
        <taxon>Rhizopus</taxon>
    </lineage>
</organism>
<dbReference type="VEuPathDB" id="FungiDB:RO3G_10171"/>
<dbReference type="AlphaFoldDB" id="I1CAI1"/>
<evidence type="ECO:0000313" key="3">
    <source>
        <dbReference type="Proteomes" id="UP000009138"/>
    </source>
</evidence>
<proteinExistence type="predicted"/>
<dbReference type="InParanoid" id="I1CAI1"/>
<feature type="region of interest" description="Disordered" evidence="1">
    <location>
        <begin position="94"/>
        <end position="118"/>
    </location>
</feature>
<keyword evidence="3" id="KW-1185">Reference proteome</keyword>
<protein>
    <recommendedName>
        <fullName evidence="4">Ubiquitin-like domain-containing protein</fullName>
    </recommendedName>
</protein>
<feature type="compositionally biased region" description="Acidic residues" evidence="1">
    <location>
        <begin position="95"/>
        <end position="104"/>
    </location>
</feature>
<evidence type="ECO:0000256" key="1">
    <source>
        <dbReference type="SAM" id="MobiDB-lite"/>
    </source>
</evidence>
<dbReference type="eggNOG" id="ENOG502TABB">
    <property type="taxonomic scope" value="Eukaryota"/>
</dbReference>
<dbReference type="STRING" id="246409.I1CAI1"/>
<name>I1CAI1_RHIO9</name>
<accession>I1CAI1</accession>
<sequence>MSKPYYLRAKREKVLLFLCYQPNDSLEQLKTNLCEALNNNKTHEEVKLFIDGDKTGEYLPLESTKSIESGSTVYFVYFDRQEGQWEPVNVVQPQLDDDMEEEEPVPVVVKKEKGKKKA</sequence>